<dbReference type="Gene3D" id="2.40.50.100">
    <property type="match status" value="1"/>
</dbReference>
<dbReference type="SUPFAM" id="SSF56059">
    <property type="entry name" value="Glutathione synthetase ATP-binding domain-like"/>
    <property type="match status" value="1"/>
</dbReference>
<feature type="domain" description="Biotin carboxylation" evidence="18">
    <location>
        <begin position="17"/>
        <end position="475"/>
    </location>
</feature>
<protein>
    <recommendedName>
        <fullName evidence="3 11">Pyruvate carboxylase</fullName>
        <ecNumber evidence="3 11">6.4.1.1</ecNumber>
    </recommendedName>
</protein>
<evidence type="ECO:0000256" key="11">
    <source>
        <dbReference type="PIRNR" id="PIRNR001594"/>
    </source>
</evidence>
<comment type="pathway">
    <text evidence="2">Carbohydrate biosynthesis; gluconeogenesis.</text>
</comment>
<organism evidence="20 21">
    <name type="scientific">Allorhodopirellula heiligendammensis</name>
    <dbReference type="NCBI Taxonomy" id="2714739"/>
    <lineage>
        <taxon>Bacteria</taxon>
        <taxon>Pseudomonadati</taxon>
        <taxon>Planctomycetota</taxon>
        <taxon>Planctomycetia</taxon>
        <taxon>Pirellulales</taxon>
        <taxon>Pirellulaceae</taxon>
        <taxon>Allorhodopirellula</taxon>
    </lineage>
</organism>
<dbReference type="GO" id="GO:0006094">
    <property type="term" value="P:gluconeogenesis"/>
    <property type="evidence" value="ECO:0007669"/>
    <property type="project" value="UniProtKB-UniPathway"/>
</dbReference>
<dbReference type="InterPro" id="IPR005482">
    <property type="entry name" value="Biotin_COase_C"/>
</dbReference>
<dbReference type="CDD" id="cd07937">
    <property type="entry name" value="DRE_TIM_PC_TC_5S"/>
    <property type="match status" value="1"/>
</dbReference>
<evidence type="ECO:0000256" key="8">
    <source>
        <dbReference type="ARBA" id="ARBA00022840"/>
    </source>
</evidence>
<keyword evidence="9 11" id="KW-0092">Biotin</keyword>
<evidence type="ECO:0000256" key="14">
    <source>
        <dbReference type="PIRSR" id="PIRSR001594-3"/>
    </source>
</evidence>
<keyword evidence="4" id="KW-0312">Gluconeogenesis</keyword>
<keyword evidence="7 11" id="KW-0547">Nucleotide-binding</keyword>
<keyword evidence="10" id="KW-0511">Multifunctional enzyme</keyword>
<feature type="binding site" evidence="13">
    <location>
        <position position="133"/>
    </location>
    <ligand>
        <name>ATP</name>
        <dbReference type="ChEBI" id="CHEBI:30616"/>
    </ligand>
</feature>
<feature type="domain" description="ATP-grasp" evidence="17">
    <location>
        <begin position="137"/>
        <end position="339"/>
    </location>
</feature>
<dbReference type="Gene3D" id="3.20.20.70">
    <property type="entry name" value="Aldolase class I"/>
    <property type="match status" value="1"/>
</dbReference>
<dbReference type="InterPro" id="IPR016185">
    <property type="entry name" value="PreATP-grasp_dom_sf"/>
</dbReference>
<feature type="binding site" evidence="13">
    <location>
        <position position="217"/>
    </location>
    <ligand>
        <name>ATP</name>
        <dbReference type="ChEBI" id="CHEBI:30616"/>
    </ligand>
</feature>
<dbReference type="InterPro" id="IPR011054">
    <property type="entry name" value="Rudment_hybrid_motif"/>
</dbReference>
<dbReference type="AlphaFoldDB" id="A0A5C6C672"/>
<dbReference type="Pfam" id="PF02786">
    <property type="entry name" value="CPSase_L_D2"/>
    <property type="match status" value="1"/>
</dbReference>
<evidence type="ECO:0000256" key="2">
    <source>
        <dbReference type="ARBA" id="ARBA00004742"/>
    </source>
</evidence>
<dbReference type="SUPFAM" id="SSF51230">
    <property type="entry name" value="Single hybrid motif"/>
    <property type="match status" value="1"/>
</dbReference>
<dbReference type="PIRSF" id="PIRSF001594">
    <property type="entry name" value="Pyruv_carbox"/>
    <property type="match status" value="1"/>
</dbReference>
<dbReference type="NCBIfam" id="TIGR01235">
    <property type="entry name" value="pyruv_carbox"/>
    <property type="match status" value="1"/>
</dbReference>
<dbReference type="InterPro" id="IPR005479">
    <property type="entry name" value="CPAse_ATP-bd"/>
</dbReference>
<dbReference type="EMBL" id="SJPU01000001">
    <property type="protein sequence ID" value="TWU19527.1"/>
    <property type="molecule type" value="Genomic_DNA"/>
</dbReference>
<dbReference type="NCBIfam" id="NF009554">
    <property type="entry name" value="PRK12999.1"/>
    <property type="match status" value="1"/>
</dbReference>
<dbReference type="InterPro" id="IPR001882">
    <property type="entry name" value="Biotin_BS"/>
</dbReference>
<dbReference type="SUPFAM" id="SSF51246">
    <property type="entry name" value="Rudiment single hybrid motif"/>
    <property type="match status" value="1"/>
</dbReference>
<evidence type="ECO:0000259" key="19">
    <source>
        <dbReference type="PROSITE" id="PS50991"/>
    </source>
</evidence>
<evidence type="ECO:0000313" key="20">
    <source>
        <dbReference type="EMBL" id="TWU19527.1"/>
    </source>
</evidence>
<feature type="binding site" evidence="14">
    <location>
        <position position="562"/>
    </location>
    <ligand>
        <name>Mn(2+)</name>
        <dbReference type="ChEBI" id="CHEBI:29035"/>
    </ligand>
</feature>
<dbReference type="InterPro" id="IPR011761">
    <property type="entry name" value="ATP-grasp"/>
</dbReference>
<dbReference type="SUPFAM" id="SSF52440">
    <property type="entry name" value="PreATP-grasp domain"/>
    <property type="match status" value="1"/>
</dbReference>
<dbReference type="UniPathway" id="UPA00138"/>
<comment type="function">
    <text evidence="11">Catalyzes a 2-step reaction, involving the ATP-dependent carboxylation of the covalently attached biotin in the first step and the transfer of the carboxyl group to pyruvate in the second.</text>
</comment>
<evidence type="ECO:0000256" key="4">
    <source>
        <dbReference type="ARBA" id="ARBA00022432"/>
    </source>
</evidence>
<accession>A0A5C6C672</accession>
<dbReference type="PROSITE" id="PS50975">
    <property type="entry name" value="ATP_GRASP"/>
    <property type="match status" value="1"/>
</dbReference>
<dbReference type="InterPro" id="IPR005930">
    <property type="entry name" value="Pyruv_COase"/>
</dbReference>
<keyword evidence="21" id="KW-1185">Reference proteome</keyword>
<dbReference type="PANTHER" id="PTHR43778:SF2">
    <property type="entry name" value="PYRUVATE CARBOXYLASE, MITOCHONDRIAL"/>
    <property type="match status" value="1"/>
</dbReference>
<dbReference type="OrthoDB" id="9807469at2"/>
<dbReference type="PROSITE" id="PS50991">
    <property type="entry name" value="PYR_CT"/>
    <property type="match status" value="1"/>
</dbReference>
<evidence type="ECO:0000256" key="13">
    <source>
        <dbReference type="PIRSR" id="PIRSR001594-2"/>
    </source>
</evidence>
<dbReference type="PROSITE" id="PS00867">
    <property type="entry name" value="CPSASE_2"/>
    <property type="match status" value="1"/>
</dbReference>
<feature type="binding site" evidence="14">
    <location>
        <position position="760"/>
    </location>
    <ligand>
        <name>Mn(2+)</name>
        <dbReference type="ChEBI" id="CHEBI:29035"/>
    </ligand>
</feature>
<gene>
    <name evidence="20" type="primary">cfiB</name>
    <name evidence="20" type="ORF">Poly21_17000</name>
</gene>
<dbReference type="InterPro" id="IPR011764">
    <property type="entry name" value="Biotin_carboxylation_dom"/>
</dbReference>
<dbReference type="NCBIfam" id="NF006761">
    <property type="entry name" value="PRK09282.1"/>
    <property type="match status" value="1"/>
</dbReference>
<evidence type="ECO:0000313" key="21">
    <source>
        <dbReference type="Proteomes" id="UP000319908"/>
    </source>
</evidence>
<dbReference type="Pfam" id="PF00289">
    <property type="entry name" value="Biotin_carb_N"/>
    <property type="match status" value="1"/>
</dbReference>
<dbReference type="FunFam" id="3.40.50.20:FF:000010">
    <property type="entry name" value="Propionyl-CoA carboxylase subunit alpha"/>
    <property type="match status" value="1"/>
</dbReference>
<evidence type="ECO:0000256" key="12">
    <source>
        <dbReference type="PIRSR" id="PIRSR001594-1"/>
    </source>
</evidence>
<dbReference type="InterPro" id="IPR055268">
    <property type="entry name" value="PCB-like"/>
</dbReference>
<dbReference type="GO" id="GO:0004736">
    <property type="term" value="F:pyruvate carboxylase activity"/>
    <property type="evidence" value="ECO:0007669"/>
    <property type="project" value="UniProtKB-EC"/>
</dbReference>
<comment type="cofactor">
    <cofactor evidence="1 11">
        <name>biotin</name>
        <dbReference type="ChEBI" id="CHEBI:57586"/>
    </cofactor>
</comment>
<feature type="binding site" description="via carbamate group" evidence="14">
    <location>
        <position position="731"/>
    </location>
    <ligand>
        <name>Mn(2+)</name>
        <dbReference type="ChEBI" id="CHEBI:29035"/>
    </ligand>
</feature>
<dbReference type="InterPro" id="IPR000089">
    <property type="entry name" value="Biotin_lipoyl"/>
</dbReference>
<dbReference type="CDD" id="cd06850">
    <property type="entry name" value="biotinyl_domain"/>
    <property type="match status" value="1"/>
</dbReference>
<dbReference type="InterPro" id="IPR003379">
    <property type="entry name" value="Carboxylase_cons_dom"/>
</dbReference>
<feature type="modified residue" description="N6-biotinyllysine" evidence="15">
    <location>
        <position position="1131"/>
    </location>
</feature>
<feature type="active site" evidence="12">
    <location>
        <position position="314"/>
    </location>
</feature>
<feature type="domain" description="Lipoyl-binding" evidence="16">
    <location>
        <begin position="1090"/>
        <end position="1165"/>
    </location>
</feature>
<dbReference type="InterPro" id="IPR013785">
    <property type="entry name" value="Aldolase_TIM"/>
</dbReference>
<dbReference type="GO" id="GO:0046872">
    <property type="term" value="F:metal ion binding"/>
    <property type="evidence" value="ECO:0007669"/>
    <property type="project" value="UniProtKB-KW"/>
</dbReference>
<dbReference type="PROSITE" id="PS50979">
    <property type="entry name" value="BC"/>
    <property type="match status" value="1"/>
</dbReference>
<evidence type="ECO:0000256" key="7">
    <source>
        <dbReference type="ARBA" id="ARBA00022741"/>
    </source>
</evidence>
<dbReference type="InterPro" id="IPR011053">
    <property type="entry name" value="Single_hybrid_motif"/>
</dbReference>
<dbReference type="Gene3D" id="3.30.470.20">
    <property type="entry name" value="ATP-grasp fold, B domain"/>
    <property type="match status" value="1"/>
</dbReference>
<dbReference type="EC" id="6.4.1.1" evidence="3 11"/>
<evidence type="ECO:0000256" key="1">
    <source>
        <dbReference type="ARBA" id="ARBA00001953"/>
    </source>
</evidence>
<feature type="binding site" evidence="14">
    <location>
        <position position="762"/>
    </location>
    <ligand>
        <name>Mn(2+)</name>
        <dbReference type="ChEBI" id="CHEBI:29035"/>
    </ligand>
</feature>
<dbReference type="Proteomes" id="UP000319908">
    <property type="component" value="Unassembled WGS sequence"/>
</dbReference>
<dbReference type="PANTHER" id="PTHR43778">
    <property type="entry name" value="PYRUVATE CARBOXYLASE"/>
    <property type="match status" value="1"/>
</dbReference>
<comment type="caution">
    <text evidence="20">The sequence shown here is derived from an EMBL/GenBank/DDBJ whole genome shotgun (WGS) entry which is preliminary data.</text>
</comment>
<dbReference type="Gene3D" id="3.10.600.10">
    <property type="entry name" value="pyruvate carboxylase f1077a mutant domain"/>
    <property type="match status" value="1"/>
</dbReference>
<keyword evidence="8 11" id="KW-0067">ATP-binding</keyword>
<dbReference type="PROSITE" id="PS00188">
    <property type="entry name" value="BIOTIN"/>
    <property type="match status" value="1"/>
</dbReference>
<dbReference type="SUPFAM" id="SSF51569">
    <property type="entry name" value="Aldolase"/>
    <property type="match status" value="1"/>
</dbReference>
<feature type="modified residue" description="N6-carboxylysine" evidence="15">
    <location>
        <position position="731"/>
    </location>
</feature>
<evidence type="ECO:0000256" key="9">
    <source>
        <dbReference type="ARBA" id="ARBA00023267"/>
    </source>
</evidence>
<dbReference type="Pfam" id="PF00682">
    <property type="entry name" value="HMGL-like"/>
    <property type="match status" value="1"/>
</dbReference>
<evidence type="ECO:0000256" key="10">
    <source>
        <dbReference type="ARBA" id="ARBA00023268"/>
    </source>
</evidence>
<dbReference type="InterPro" id="IPR005481">
    <property type="entry name" value="BC-like_N"/>
</dbReference>
<dbReference type="PROSITE" id="PS50968">
    <property type="entry name" value="BIOTINYL_LIPOYL"/>
    <property type="match status" value="1"/>
</dbReference>
<dbReference type="InterPro" id="IPR000891">
    <property type="entry name" value="PYR_CT"/>
</dbReference>
<feature type="domain" description="Pyruvate carboxyltransferase" evidence="19">
    <location>
        <begin position="553"/>
        <end position="821"/>
    </location>
</feature>
<keyword evidence="5 11" id="KW-0436">Ligase</keyword>
<dbReference type="Pfam" id="PF00364">
    <property type="entry name" value="Biotin_lipoyl"/>
    <property type="match status" value="1"/>
</dbReference>
<dbReference type="GO" id="GO:0005524">
    <property type="term" value="F:ATP binding"/>
    <property type="evidence" value="ECO:0007669"/>
    <property type="project" value="UniProtKB-UniRule"/>
</dbReference>
<feature type="binding site" evidence="13">
    <location>
        <position position="252"/>
    </location>
    <ligand>
        <name>ATP</name>
        <dbReference type="ChEBI" id="CHEBI:30616"/>
    </ligand>
</feature>
<dbReference type="SUPFAM" id="SSF89000">
    <property type="entry name" value="post-HMGL domain-like"/>
    <property type="match status" value="1"/>
</dbReference>
<dbReference type="FunFam" id="3.20.20.70:FF:000033">
    <property type="entry name" value="Pyruvate carboxylase"/>
    <property type="match status" value="1"/>
</dbReference>
<reference evidence="20 21" key="1">
    <citation type="journal article" date="2020" name="Antonie Van Leeuwenhoek">
        <title>Rhodopirellula heiligendammensis sp. nov., Rhodopirellula pilleata sp. nov., and Rhodopirellula solitaria sp. nov. isolated from natural or artificial marine surfaces in Northern Germany and California, USA, and emended description of the genus Rhodopirellula.</title>
        <authorList>
            <person name="Kallscheuer N."/>
            <person name="Wiegand S."/>
            <person name="Jogler M."/>
            <person name="Boedeker C."/>
            <person name="Peeters S.H."/>
            <person name="Rast P."/>
            <person name="Heuer A."/>
            <person name="Jetten M.S.M."/>
            <person name="Rohde M."/>
            <person name="Jogler C."/>
        </authorList>
    </citation>
    <scope>NUCLEOTIDE SEQUENCE [LARGE SCALE GENOMIC DNA]</scope>
    <source>
        <strain evidence="20 21">Poly21</strain>
    </source>
</reference>
<dbReference type="FunFam" id="2.40.50.100:FF:000003">
    <property type="entry name" value="Acetyl-CoA carboxylase biotin carboxyl carrier protein"/>
    <property type="match status" value="1"/>
</dbReference>
<evidence type="ECO:0000256" key="6">
    <source>
        <dbReference type="ARBA" id="ARBA00022723"/>
    </source>
</evidence>
<keyword evidence="6 14" id="KW-0479">Metal-binding</keyword>
<evidence type="ECO:0000256" key="15">
    <source>
        <dbReference type="PIRSR" id="PIRSR001594-4"/>
    </source>
</evidence>
<dbReference type="FunFam" id="3.30.1490.20:FF:000003">
    <property type="entry name" value="acetyl-CoA carboxylase isoform X1"/>
    <property type="match status" value="1"/>
</dbReference>
<proteinExistence type="predicted"/>
<evidence type="ECO:0000259" key="18">
    <source>
        <dbReference type="PROSITE" id="PS50979"/>
    </source>
</evidence>
<evidence type="ECO:0000256" key="3">
    <source>
        <dbReference type="ARBA" id="ARBA00013057"/>
    </source>
</evidence>
<evidence type="ECO:0000259" key="16">
    <source>
        <dbReference type="PROSITE" id="PS50968"/>
    </source>
</evidence>
<name>A0A5C6C672_9BACT</name>
<feature type="binding site" evidence="13">
    <location>
        <position position="634"/>
    </location>
    <ligand>
        <name>substrate</name>
    </ligand>
</feature>
<dbReference type="Pfam" id="PF02436">
    <property type="entry name" value="PYC_OADA"/>
    <property type="match status" value="1"/>
</dbReference>
<evidence type="ECO:0000256" key="5">
    <source>
        <dbReference type="ARBA" id="ARBA00022598"/>
    </source>
</evidence>
<evidence type="ECO:0000259" key="17">
    <source>
        <dbReference type="PROSITE" id="PS50975"/>
    </source>
</evidence>
<dbReference type="FunFam" id="3.30.470.20:FF:000012">
    <property type="entry name" value="Pyruvate carboxylase"/>
    <property type="match status" value="1"/>
</dbReference>
<dbReference type="RefSeq" id="WP_146406314.1">
    <property type="nucleotide sequence ID" value="NZ_SJPU01000001.1"/>
</dbReference>
<sequence length="1165" mass="126601">MMSQPADATVSNDSIRPIRKLLAANRSEIATRVFRSATELGIRTVAIYSHEDRYALHRFKADEAYQIGQPGEPIRSYLNIDAIVDICKKHDIDAVHPGYGFLSENPDFAQALEDAGILFVGPSVRSLRDLGDKTSARHLAEVAGVPVLSGTAGAVASLDEAEQAATKLGYPIILKASKGGGGRGMRVVQKPADLAPALEAAQREAKTAFGSDEVFLEKFVQRARHLEVQLLGDRHGNLVHLWERDCSVQRRHQKVVELAPAPNLSPEMRKDLCEAALKIGRAVGGGTGYENAGTVEFLLDVDENKFYFIEVNPRIQVEHTVTEEVTGIDIVSSQIMIAQGRRLGSDEVGLGSQDAIRTNGFAMQCRVTTEDPAAEFRPDYGRISHYRSAAGLGIRLDAGSAYSGAVVNPFYDSMLVKVTARAPTLAAAASRMDRVLQEFRVRGVKTNIPFLLKLVNHPTFLAGEATTRLIDTTPELFRLPRRRDRATKLLTFLAETIVNGNPLVAGRPVAVRTEPAPIPEYPQRSKPPRGTADIFREEGIDGLTRWIGQQKGLLITDTTMRDAHQSLLATRVRSYDMLQIGPAYAHLAPELFSLEMWGGATFDTSMRFLNESPWQRLADLRATVPNILTQMLLRASNAVGYTNYPDNVVRAFVHEAVQAGMDIFRVFDALNWEENMRVAMDAVLAEGGICEASICYTGDLQNPGRTKYDLKYYVDLAKKLEAGGAHLLAIKDMAGLLKPAAAVTLMRALREEIGIPIHLHTHDTAGIQASTLLAAASEGLQIADAALAPMSGGTSQVNLNTLVEALRFTERESVLSTNALTDLATYWQAAREFYRPFESDVLPATGDLYDHEMPGGQYTNLFQQARALGLADRWSGVCRAYADVNRLFGDIVKVTPTSKAVGDMALFLVANEMSADEVLTSNKQHAYPASVLDLIGGRMGQPPGGFPTEVTKVILAGEAPLTERPGATMPAADLDAARATAAEMTKEKPSDRDAVTYLLYPKVFKEFAAHREKFGDVAILPTPNFLYGQEPGDEIAVDIEPGKRLIVKFLAVGQPHPDGSRTVFFELNGQPREVAVVDRSLDVQVKAAIQADADDPTHIAASMPGMVITVAVAVGDKVKAGQKLFVLEAMKMETTINASLDGTVETIHTPAGTQVEAGNLLAIVK</sequence>
<dbReference type="PROSITE" id="PS00866">
    <property type="entry name" value="CPSASE_1"/>
    <property type="match status" value="1"/>
</dbReference>
<feature type="binding site" evidence="13">
    <location>
        <position position="895"/>
    </location>
    <ligand>
        <name>substrate</name>
    </ligand>
</feature>
<dbReference type="SMART" id="SM00878">
    <property type="entry name" value="Biotin_carb_C"/>
    <property type="match status" value="1"/>
</dbReference>
<dbReference type="Pfam" id="PF02785">
    <property type="entry name" value="Biotin_carb_C"/>
    <property type="match status" value="1"/>
</dbReference>
<dbReference type="GO" id="GO:0005737">
    <property type="term" value="C:cytoplasm"/>
    <property type="evidence" value="ECO:0007669"/>
    <property type="project" value="TreeGrafter"/>
</dbReference>
<comment type="catalytic activity">
    <reaction evidence="11">
        <text>hydrogencarbonate + pyruvate + ATP = oxaloacetate + ADP + phosphate + H(+)</text>
        <dbReference type="Rhea" id="RHEA:20844"/>
        <dbReference type="ChEBI" id="CHEBI:15361"/>
        <dbReference type="ChEBI" id="CHEBI:15378"/>
        <dbReference type="ChEBI" id="CHEBI:16452"/>
        <dbReference type="ChEBI" id="CHEBI:17544"/>
        <dbReference type="ChEBI" id="CHEBI:30616"/>
        <dbReference type="ChEBI" id="CHEBI:43474"/>
        <dbReference type="ChEBI" id="CHEBI:456216"/>
        <dbReference type="EC" id="6.4.1.1"/>
    </reaction>
</comment>